<feature type="compositionally biased region" description="Basic residues" evidence="10">
    <location>
        <begin position="525"/>
        <end position="538"/>
    </location>
</feature>
<evidence type="ECO:0000256" key="10">
    <source>
        <dbReference type="SAM" id="MobiDB-lite"/>
    </source>
</evidence>
<dbReference type="InterPro" id="IPR050173">
    <property type="entry name" value="ABC_transporter_C-like"/>
</dbReference>
<dbReference type="OrthoDB" id="6500128at2759"/>
<dbReference type="GO" id="GO:0005524">
    <property type="term" value="F:ATP binding"/>
    <property type="evidence" value="ECO:0007669"/>
    <property type="project" value="UniProtKB-KW"/>
</dbReference>
<dbReference type="InterPro" id="IPR011527">
    <property type="entry name" value="ABC1_TM_dom"/>
</dbReference>
<dbReference type="PANTHER" id="PTHR24223:SF456">
    <property type="entry name" value="MULTIDRUG RESISTANCE-ASSOCIATED PROTEIN LETHAL(2)03659"/>
    <property type="match status" value="1"/>
</dbReference>
<dbReference type="RefSeq" id="XP_012179485.1">
    <property type="nucleotide sequence ID" value="XM_012324095.1"/>
</dbReference>
<dbReference type="PROSITE" id="PS50929">
    <property type="entry name" value="ABC_TM1F"/>
    <property type="match status" value="2"/>
</dbReference>
<dbReference type="FunFam" id="1.20.1560.10:FF:000013">
    <property type="entry name" value="ABC transporter C family member 2"/>
    <property type="match status" value="1"/>
</dbReference>
<dbReference type="FunFam" id="1.20.1560.10:FF:000006">
    <property type="entry name" value="ATP-binding cassette, sub-family C (CFTR/MRP), member 9"/>
    <property type="match status" value="1"/>
</dbReference>
<feature type="transmembrane region" description="Helical" evidence="11">
    <location>
        <begin position="833"/>
        <end position="853"/>
    </location>
</feature>
<dbReference type="STRING" id="599839.J4HUK5"/>
<dbReference type="Proteomes" id="UP000006352">
    <property type="component" value="Unassembled WGS sequence"/>
</dbReference>
<dbReference type="Gene3D" id="3.40.50.300">
    <property type="entry name" value="P-loop containing nucleotide triphosphate hydrolases"/>
    <property type="match status" value="2"/>
</dbReference>
<dbReference type="GO" id="GO:0016020">
    <property type="term" value="C:membrane"/>
    <property type="evidence" value="ECO:0007669"/>
    <property type="project" value="UniProtKB-SubCell"/>
</dbReference>
<feature type="transmembrane region" description="Helical" evidence="11">
    <location>
        <begin position="979"/>
        <end position="998"/>
    </location>
</feature>
<proteinExistence type="inferred from homology"/>
<evidence type="ECO:0000313" key="14">
    <source>
        <dbReference type="EMBL" id="CCM00202.1"/>
    </source>
</evidence>
<organism evidence="14 15">
    <name type="scientific">Fibroporia radiculosa</name>
    <dbReference type="NCBI Taxonomy" id="599839"/>
    <lineage>
        <taxon>Eukaryota</taxon>
        <taxon>Fungi</taxon>
        <taxon>Dikarya</taxon>
        <taxon>Basidiomycota</taxon>
        <taxon>Agaricomycotina</taxon>
        <taxon>Agaricomycetes</taxon>
        <taxon>Polyporales</taxon>
        <taxon>Fibroporiaceae</taxon>
        <taxon>Fibroporia</taxon>
    </lineage>
</organism>
<evidence type="ECO:0000256" key="1">
    <source>
        <dbReference type="ARBA" id="ARBA00004141"/>
    </source>
</evidence>
<gene>
    <name evidence="14" type="ORF">FIBRA_02230</name>
</gene>
<sequence>MYNPLRPPPKPPAFATGSNASLPEERASPWSRLVFSWLDPLLMVGFSRPLQTDDLWTLPNKYLASQLSDKVERNFFERCPPEQRPAFMQPRHNDDCTTSRESPSDIEMSAGEEAKLPQYESGPNYDQWARWIPGYGLKTNRSGEIKYDSSLLYALHTTFFWKWWAAGILTLIANTLNTCTPLVSQVLLTWLTDSYTYHRTSIEQREGLIPPQGIGYGIGLSFGLFLMQEISSIITAHYSLMTMQTGFEMRTATIGTIFRKSLRLSGRARLKHSSGQITTMIATDTTRLERVTIQAHNLWVAPLQIAIGMGLLIDQLGYSALVGLAVLVFGFPVQMVCTRIMFDHRLAGLRITDQRIRVVGEILQGIRLIKYYAWERFYTDQVYHVRQRELSHVRKLSIARAALLAMVTAIPVVAAILSFITYALSGHNLTVSTVFTALQFLNIIRTPIRNVPLILQASTDAIVALRRISNFLVAEEIPEPYVLDPESKFAVDVDGDFVWETSNTTGDGSEKKDKSRAYVAEKKSTSHKRTHSFFKLKPKKPDGSFPATAYGGDKEEQGSEKPAEEEKPFALKNLRFQVPHGSFVAIVGSIGSGKSSLLHALIGEMRRTRGQVVVSSRIAFAPQTPWIMHASVRENITFGQPEDEKRLKEIYHACCLEEDLEMFPQGQDTEIGEKGINLSGGQKARVSLARAAYSGSEIVLMDDSLSAVDAHVGKTLVDSCLVKGPLAGKTRILVTHALHMLDKTDYVYVMDNGAIAEQGTFNDLMNKGAVFSRLMEEFGNQRREEVEITAKIESNIITVPKSEGEKQTRPKVALMQAEERLTGAVSLKVYDNYLRAAGGLWWILVLFINVVVYQGSQVANNLVLGWWTSESISGFTQGDYMALYAALGVGSGVGAFLLSMSFTVATLIAGLRLFKDALNSVLHSPVSFFDTTPMGRIMSRLSNDQNTLDLNLALTANQLLQTFSSVVGTVVLVFYTLPYLGTIFAPLLLLYLIAAMFYRRTSVETKRLDSIMRSMLYSAYTECLTGLSTVRSYRAQNRFVMQSDHGQDMENRAYYMTIAIQQWLSIRLDTLGNLLVLGIALFASGIRTTIDPSSIGVVLSYTLSGEFWYFNNVFRKAAYSAPSTVTEVLSSLIQTYAQNEQNFNAVERVQYYTQLPSEGETTMPNDPSPAWPEQGRIRFENVELAYREGLPLVLKGVTFTVHPGEKIGIVGRTGAGKSSLLQALFRIVNTQGGIIEIDGYNIRDIGLDTLRGQLALVPQDALLFKGTLRQNLSMKGPPSDPQGIRADAELISALKRTWLLPRDGSCDPVVEAKFSLDSPVSEEGSNYSAGEKQLLALCRAVVKNSRIIVLDEATSNVDVQMDAKLQATIQMEFSSSTLLCIAHRLNTIVYYDKILVMDAGKVVEFDTPLTLYNQKDSIFRSLCDEANLSGEDIVRIRTSAQIY</sequence>
<comment type="subcellular location">
    <subcellularLocation>
        <location evidence="1">Membrane</location>
        <topology evidence="1">Multi-pass membrane protein</topology>
    </subcellularLocation>
</comment>
<dbReference type="Pfam" id="PF00005">
    <property type="entry name" value="ABC_tran"/>
    <property type="match status" value="2"/>
</dbReference>
<evidence type="ECO:0000256" key="4">
    <source>
        <dbReference type="ARBA" id="ARBA00022692"/>
    </source>
</evidence>
<dbReference type="CDD" id="cd18606">
    <property type="entry name" value="ABC_6TM_YOR1_D2_like"/>
    <property type="match status" value="1"/>
</dbReference>
<keyword evidence="7" id="KW-0067">ATP-binding</keyword>
<feature type="compositionally biased region" description="Pro residues" evidence="10">
    <location>
        <begin position="1"/>
        <end position="12"/>
    </location>
</feature>
<name>J4HUK5_9APHY</name>
<dbReference type="GO" id="GO:0140359">
    <property type="term" value="F:ABC-type transporter activity"/>
    <property type="evidence" value="ECO:0007669"/>
    <property type="project" value="InterPro"/>
</dbReference>
<dbReference type="Gene3D" id="1.20.1560.10">
    <property type="entry name" value="ABC transporter type 1, transmembrane domain"/>
    <property type="match status" value="2"/>
</dbReference>
<keyword evidence="9 11" id="KW-0472">Membrane</keyword>
<feature type="transmembrane region" description="Helical" evidence="11">
    <location>
        <begin position="319"/>
        <end position="342"/>
    </location>
</feature>
<dbReference type="HOGENOM" id="CLU_000604_27_1_1"/>
<evidence type="ECO:0000256" key="3">
    <source>
        <dbReference type="ARBA" id="ARBA00022448"/>
    </source>
</evidence>
<dbReference type="FunFam" id="3.40.50.300:FF:000630">
    <property type="entry name" value="ATP-binding cassette (ABC) transporter, putative"/>
    <property type="match status" value="1"/>
</dbReference>
<dbReference type="InterPro" id="IPR027417">
    <property type="entry name" value="P-loop_NTPase"/>
</dbReference>
<dbReference type="PANTHER" id="PTHR24223">
    <property type="entry name" value="ATP-BINDING CASSETTE SUB-FAMILY C"/>
    <property type="match status" value="1"/>
</dbReference>
<feature type="region of interest" description="Disordered" evidence="10">
    <location>
        <begin position="1"/>
        <end position="23"/>
    </location>
</feature>
<feature type="domain" description="ABC transporter" evidence="12">
    <location>
        <begin position="1177"/>
        <end position="1424"/>
    </location>
</feature>
<keyword evidence="3" id="KW-0813">Transport</keyword>
<dbReference type="SMART" id="SM00382">
    <property type="entry name" value="AAA"/>
    <property type="match status" value="2"/>
</dbReference>
<feature type="domain" description="ABC transmembrane type-1" evidence="13">
    <location>
        <begin position="164"/>
        <end position="460"/>
    </location>
</feature>
<evidence type="ECO:0000256" key="9">
    <source>
        <dbReference type="ARBA" id="ARBA00023136"/>
    </source>
</evidence>
<evidence type="ECO:0000256" key="11">
    <source>
        <dbReference type="SAM" id="Phobius"/>
    </source>
</evidence>
<feature type="region of interest" description="Disordered" evidence="10">
    <location>
        <begin position="82"/>
        <end position="106"/>
    </location>
</feature>
<dbReference type="SUPFAM" id="SSF90123">
    <property type="entry name" value="ABC transporter transmembrane region"/>
    <property type="match status" value="2"/>
</dbReference>
<dbReference type="GO" id="GO:0016887">
    <property type="term" value="F:ATP hydrolysis activity"/>
    <property type="evidence" value="ECO:0007669"/>
    <property type="project" value="InterPro"/>
</dbReference>
<feature type="domain" description="ABC transporter" evidence="12">
    <location>
        <begin position="553"/>
        <end position="777"/>
    </location>
</feature>
<dbReference type="InterPro" id="IPR003439">
    <property type="entry name" value="ABC_transporter-like_ATP-bd"/>
</dbReference>
<dbReference type="PROSITE" id="PS00211">
    <property type="entry name" value="ABC_TRANSPORTER_1"/>
    <property type="match status" value="2"/>
</dbReference>
<keyword evidence="6" id="KW-0547">Nucleotide-binding</keyword>
<keyword evidence="5" id="KW-0677">Repeat</keyword>
<evidence type="ECO:0000256" key="7">
    <source>
        <dbReference type="ARBA" id="ARBA00022840"/>
    </source>
</evidence>
<feature type="transmembrane region" description="Helical" evidence="11">
    <location>
        <begin position="398"/>
        <end position="420"/>
    </location>
</feature>
<dbReference type="SUPFAM" id="SSF52540">
    <property type="entry name" value="P-loop containing nucleoside triphosphate hydrolases"/>
    <property type="match status" value="2"/>
</dbReference>
<dbReference type="CDD" id="cd03250">
    <property type="entry name" value="ABCC_MRP_domain1"/>
    <property type="match status" value="1"/>
</dbReference>
<dbReference type="CDD" id="cd18597">
    <property type="entry name" value="ABC_6TM_YOR1_D1_like"/>
    <property type="match status" value="1"/>
</dbReference>
<feature type="domain" description="ABC transmembrane type-1" evidence="13">
    <location>
        <begin position="851"/>
        <end position="1103"/>
    </location>
</feature>
<dbReference type="EMBL" id="HE796971">
    <property type="protein sequence ID" value="CCM00202.1"/>
    <property type="molecule type" value="Genomic_DNA"/>
</dbReference>
<evidence type="ECO:0000256" key="5">
    <source>
        <dbReference type="ARBA" id="ARBA00022737"/>
    </source>
</evidence>
<evidence type="ECO:0000256" key="8">
    <source>
        <dbReference type="ARBA" id="ARBA00022989"/>
    </source>
</evidence>
<evidence type="ECO:0000259" key="13">
    <source>
        <dbReference type="PROSITE" id="PS50929"/>
    </source>
</evidence>
<comment type="similarity">
    <text evidence="2">Belongs to the ABC transporter superfamily. ABCC family. Conjugate transporter (TC 3.A.1.208) subfamily.</text>
</comment>
<dbReference type="GeneID" id="24095113"/>
<dbReference type="InParanoid" id="J4HUK5"/>
<feature type="transmembrane region" description="Helical" evidence="11">
    <location>
        <begin position="881"/>
        <end position="914"/>
    </location>
</feature>
<keyword evidence="15" id="KW-1185">Reference proteome</keyword>
<dbReference type="InterPro" id="IPR017871">
    <property type="entry name" value="ABC_transporter-like_CS"/>
</dbReference>
<feature type="compositionally biased region" description="Basic and acidic residues" evidence="10">
    <location>
        <begin position="552"/>
        <end position="566"/>
    </location>
</feature>
<dbReference type="Pfam" id="PF00664">
    <property type="entry name" value="ABC_membrane"/>
    <property type="match status" value="2"/>
</dbReference>
<dbReference type="FunFam" id="3.40.50.300:FF:000997">
    <property type="entry name" value="Multidrug resistance-associated protein 1"/>
    <property type="match status" value="1"/>
</dbReference>
<feature type="compositionally biased region" description="Basic and acidic residues" evidence="10">
    <location>
        <begin position="508"/>
        <end position="524"/>
    </location>
</feature>
<dbReference type="CDD" id="cd03244">
    <property type="entry name" value="ABCC_MRP_domain2"/>
    <property type="match status" value="1"/>
</dbReference>
<dbReference type="InterPro" id="IPR003593">
    <property type="entry name" value="AAA+_ATPase"/>
</dbReference>
<evidence type="ECO:0000259" key="12">
    <source>
        <dbReference type="PROSITE" id="PS50893"/>
    </source>
</evidence>
<dbReference type="InterPro" id="IPR036640">
    <property type="entry name" value="ABC1_TM_sf"/>
</dbReference>
<feature type="transmembrane region" description="Helical" evidence="11">
    <location>
        <begin position="1071"/>
        <end position="1090"/>
    </location>
</feature>
<evidence type="ECO:0000256" key="6">
    <source>
        <dbReference type="ARBA" id="ARBA00022741"/>
    </source>
</evidence>
<evidence type="ECO:0000256" key="2">
    <source>
        <dbReference type="ARBA" id="ARBA00009726"/>
    </source>
</evidence>
<feature type="region of interest" description="Disordered" evidence="10">
    <location>
        <begin position="502"/>
        <end position="566"/>
    </location>
</feature>
<keyword evidence="4 11" id="KW-0812">Transmembrane</keyword>
<accession>J4HUK5</accession>
<evidence type="ECO:0000313" key="15">
    <source>
        <dbReference type="Proteomes" id="UP000006352"/>
    </source>
</evidence>
<protein>
    <submittedName>
        <fullName evidence="14">Uncharacterized protein</fullName>
    </submittedName>
</protein>
<reference evidence="14 15" key="1">
    <citation type="journal article" date="2012" name="Appl. Environ. Microbiol.">
        <title>Short-read sequencing for genomic analysis of the brown rot fungus Fibroporia radiculosa.</title>
        <authorList>
            <person name="Tang J.D."/>
            <person name="Perkins A.D."/>
            <person name="Sonstegard T.S."/>
            <person name="Schroeder S.G."/>
            <person name="Burgess S.C."/>
            <person name="Diehl S.V."/>
        </authorList>
    </citation>
    <scope>NUCLEOTIDE SEQUENCE [LARGE SCALE GENOMIC DNA]</scope>
    <source>
        <strain evidence="14 15">TFFH 294</strain>
    </source>
</reference>
<dbReference type="PROSITE" id="PS50893">
    <property type="entry name" value="ABC_TRANSPORTER_2"/>
    <property type="match status" value="2"/>
</dbReference>
<keyword evidence="8 11" id="KW-1133">Transmembrane helix</keyword>